<organism evidence="10 11">
    <name type="scientific">Gouania willdenowi</name>
    <name type="common">Blunt-snouted clingfish</name>
    <name type="synonym">Lepadogaster willdenowi</name>
    <dbReference type="NCBI Taxonomy" id="441366"/>
    <lineage>
        <taxon>Eukaryota</taxon>
        <taxon>Metazoa</taxon>
        <taxon>Chordata</taxon>
        <taxon>Craniata</taxon>
        <taxon>Vertebrata</taxon>
        <taxon>Euteleostomi</taxon>
        <taxon>Actinopterygii</taxon>
        <taxon>Neopterygii</taxon>
        <taxon>Teleostei</taxon>
        <taxon>Neoteleostei</taxon>
        <taxon>Acanthomorphata</taxon>
        <taxon>Ovalentaria</taxon>
        <taxon>Blenniimorphae</taxon>
        <taxon>Blenniiformes</taxon>
        <taxon>Gobiesocoidei</taxon>
        <taxon>Gobiesocidae</taxon>
        <taxon>Gobiesocinae</taxon>
        <taxon>Gouania</taxon>
    </lineage>
</organism>
<reference evidence="10" key="2">
    <citation type="submission" date="2025-08" db="UniProtKB">
        <authorList>
            <consortium name="Ensembl"/>
        </authorList>
    </citation>
    <scope>IDENTIFICATION</scope>
</reference>
<gene>
    <name evidence="10" type="primary">ifi30a</name>
</gene>
<evidence type="ECO:0000256" key="4">
    <source>
        <dbReference type="ARBA" id="ARBA00022729"/>
    </source>
</evidence>
<dbReference type="AlphaFoldDB" id="A0A8C5GQK6"/>
<comment type="function">
    <text evidence="7">Lysosomal thiol reductase that can reduce protein disulfide bonds. Facilitates the complete unfolding of proteins destined for lysosomal degradation. Plays an important role in antigen processing.</text>
</comment>
<evidence type="ECO:0000256" key="8">
    <source>
        <dbReference type="SAM" id="SignalP"/>
    </source>
</evidence>
<evidence type="ECO:0000256" key="5">
    <source>
        <dbReference type="ARBA" id="ARBA00023157"/>
    </source>
</evidence>
<dbReference type="InterPro" id="IPR004911">
    <property type="entry name" value="Interferon-induced_GILT"/>
</dbReference>
<dbReference type="GeneID" id="114479281"/>
<keyword evidence="7" id="KW-0676">Redox-active center</keyword>
<keyword evidence="7" id="KW-0560">Oxidoreductase</keyword>
<comment type="subcellular location">
    <subcellularLocation>
        <location evidence="7">Secreted</location>
    </subcellularLocation>
    <subcellularLocation>
        <location evidence="7">Lysosome</location>
    </subcellularLocation>
</comment>
<keyword evidence="4 7" id="KW-0732">Signal</keyword>
<dbReference type="GO" id="GO:0005764">
    <property type="term" value="C:lysosome"/>
    <property type="evidence" value="ECO:0007669"/>
    <property type="project" value="UniProtKB-SubCell"/>
</dbReference>
<feature type="signal peptide" evidence="8">
    <location>
        <begin position="1"/>
        <end position="18"/>
    </location>
</feature>
<dbReference type="Ensembl" id="ENSGWIT00000036896.1">
    <property type="protein sequence ID" value="ENSGWIP00000033845.1"/>
    <property type="gene ID" value="ENSGWIG00000017490.1"/>
</dbReference>
<protein>
    <recommendedName>
        <fullName evidence="7">Gamma-interferon-inducible lysosomal thiol reductase</fullName>
        <ecNumber evidence="7">1.8.-.-</ecNumber>
    </recommendedName>
    <alternativeName>
        <fullName evidence="7">Gamma-interferon-inducible protein IP-30</fullName>
    </alternativeName>
</protein>
<evidence type="ECO:0000313" key="10">
    <source>
        <dbReference type="Ensembl" id="ENSGWIP00000033845.1"/>
    </source>
</evidence>
<sequence length="252" mass="27920">MMKAVLLLLLSLTVCVSSDPGSSCVYPPFSWCSSVDSAVRCGVLKQCLQSNFTRSRQTADKVQVELYYESLCPGCRLFITGQLFPTWLMLQDIMEVTLVPYGNAMETFDGKKYIYKCQHGPQECLGNMLETCLLNMTNAAAFHIINCMESATDVIQAAKSCVSLYSPELDFNSLMTCVNGDQGNQLMHQNALKTRALDPPHKSVPWVVVDGVHIDDSALSAFFKLVCDHYKGSPPPACGGRQRAYNTYCHKD</sequence>
<reference evidence="10" key="1">
    <citation type="submission" date="2020-06" db="EMBL/GenBank/DDBJ databases">
        <authorList>
            <consortium name="Wellcome Sanger Institute Data Sharing"/>
        </authorList>
    </citation>
    <scope>NUCLEOTIDE SEQUENCE [LARGE SCALE GENOMIC DNA]</scope>
</reference>
<keyword evidence="3 7" id="KW-0964">Secreted</keyword>
<name>A0A8C5GQK6_GOUWI</name>
<dbReference type="Pfam" id="PF03227">
    <property type="entry name" value="GILT"/>
    <property type="match status" value="1"/>
</dbReference>
<evidence type="ECO:0000256" key="2">
    <source>
        <dbReference type="ARBA" id="ARBA00011615"/>
    </source>
</evidence>
<dbReference type="CTD" id="336503"/>
<dbReference type="InterPro" id="IPR003119">
    <property type="entry name" value="SAP_A"/>
</dbReference>
<dbReference type="EC" id="1.8.-.-" evidence="7"/>
<keyword evidence="5 7" id="KW-1015">Disulfide bond</keyword>
<dbReference type="GO" id="GO:0002376">
    <property type="term" value="P:immune system process"/>
    <property type="evidence" value="ECO:0007669"/>
    <property type="project" value="UniProtKB-KW"/>
</dbReference>
<keyword evidence="11" id="KW-1185">Reference proteome</keyword>
<feature type="domain" description="Saposin A-type" evidence="9">
    <location>
        <begin position="17"/>
        <end position="57"/>
    </location>
</feature>
<feature type="chain" id="PRO_5034879744" description="Gamma-interferon-inducible lysosomal thiol reductase" evidence="8">
    <location>
        <begin position="19"/>
        <end position="252"/>
    </location>
</feature>
<keyword evidence="7" id="KW-0458">Lysosome</keyword>
<reference evidence="10" key="3">
    <citation type="submission" date="2025-09" db="UniProtKB">
        <authorList>
            <consortium name="Ensembl"/>
        </authorList>
    </citation>
    <scope>IDENTIFICATION</scope>
</reference>
<dbReference type="PANTHER" id="PTHR13234:SF43">
    <property type="entry name" value="GAMMA-INTERFERON-INDUCIBLE LYSOSOMAL THIOL REDUCTASE"/>
    <property type="match status" value="1"/>
</dbReference>
<keyword evidence="6 7" id="KW-0325">Glycoprotein</keyword>
<evidence type="ECO:0000256" key="7">
    <source>
        <dbReference type="RuleBase" id="RU369109"/>
    </source>
</evidence>
<dbReference type="PANTHER" id="PTHR13234">
    <property type="entry name" value="GAMMA-INTERFERON INDUCIBLE LYSOSOMAL THIOL REDUCTASE GILT"/>
    <property type="match status" value="1"/>
</dbReference>
<evidence type="ECO:0000313" key="11">
    <source>
        <dbReference type="Proteomes" id="UP000694680"/>
    </source>
</evidence>
<evidence type="ECO:0000256" key="3">
    <source>
        <dbReference type="ARBA" id="ARBA00022525"/>
    </source>
</evidence>
<proteinExistence type="inferred from homology"/>
<dbReference type="RefSeq" id="XP_028328681.1">
    <property type="nucleotide sequence ID" value="XM_028472880.1"/>
</dbReference>
<dbReference type="OrthoDB" id="958254at2759"/>
<dbReference type="GO" id="GO:0016671">
    <property type="term" value="F:oxidoreductase activity, acting on a sulfur group of donors, disulfide as acceptor"/>
    <property type="evidence" value="ECO:0007669"/>
    <property type="project" value="UniProtKB-UniRule"/>
</dbReference>
<keyword evidence="7" id="KW-0391">Immunity</keyword>
<dbReference type="PROSITE" id="PS51110">
    <property type="entry name" value="SAP_A"/>
    <property type="match status" value="1"/>
</dbReference>
<dbReference type="GO" id="GO:0005576">
    <property type="term" value="C:extracellular region"/>
    <property type="evidence" value="ECO:0007669"/>
    <property type="project" value="UniProtKB-SubCell"/>
</dbReference>
<evidence type="ECO:0000259" key="9">
    <source>
        <dbReference type="PROSITE" id="PS51110"/>
    </source>
</evidence>
<accession>A0A8C5GQK6</accession>
<evidence type="ECO:0000256" key="1">
    <source>
        <dbReference type="ARBA" id="ARBA00005679"/>
    </source>
</evidence>
<comment type="subunit">
    <text evidence="2 7">Dimer; disulfide-linked.</text>
</comment>
<evidence type="ECO:0000256" key="6">
    <source>
        <dbReference type="ARBA" id="ARBA00023180"/>
    </source>
</evidence>
<dbReference type="Proteomes" id="UP000694680">
    <property type="component" value="Chromosome 17"/>
</dbReference>
<comment type="similarity">
    <text evidence="1 7">Belongs to the GILT family.</text>
</comment>